<dbReference type="InterPro" id="IPR018076">
    <property type="entry name" value="T2SS_GspF_dom"/>
</dbReference>
<dbReference type="GO" id="GO:0005886">
    <property type="term" value="C:plasma membrane"/>
    <property type="evidence" value="ECO:0007669"/>
    <property type="project" value="UniProtKB-SubCell"/>
</dbReference>
<gene>
    <name evidence="8" type="ORF">SAMN05444167_3445</name>
</gene>
<evidence type="ECO:0000256" key="1">
    <source>
        <dbReference type="ARBA" id="ARBA00004651"/>
    </source>
</evidence>
<keyword evidence="2" id="KW-1003">Cell membrane</keyword>
<evidence type="ECO:0000256" key="6">
    <source>
        <dbReference type="SAM" id="Phobius"/>
    </source>
</evidence>
<evidence type="ECO:0000256" key="2">
    <source>
        <dbReference type="ARBA" id="ARBA00022475"/>
    </source>
</evidence>
<dbReference type="EMBL" id="LT629690">
    <property type="protein sequence ID" value="SDF83511.1"/>
    <property type="molecule type" value="Genomic_DNA"/>
</dbReference>
<evidence type="ECO:0000259" key="7">
    <source>
        <dbReference type="Pfam" id="PF00482"/>
    </source>
</evidence>
<feature type="transmembrane region" description="Helical" evidence="6">
    <location>
        <begin position="117"/>
        <end position="135"/>
    </location>
</feature>
<evidence type="ECO:0000313" key="8">
    <source>
        <dbReference type="EMBL" id="SDF83511.1"/>
    </source>
</evidence>
<keyword evidence="3 6" id="KW-0812">Transmembrane</keyword>
<evidence type="ECO:0000256" key="3">
    <source>
        <dbReference type="ARBA" id="ARBA00022692"/>
    </source>
</evidence>
<evidence type="ECO:0000313" key="9">
    <source>
        <dbReference type="Proteomes" id="UP000182427"/>
    </source>
</evidence>
<name>A0A1G7PBB6_9BACT</name>
<sequence length="320" mass="35632">MWIALCFALLTSIIFGAVMYGTTPSKVATEAELRLQTLVVFTKPSQPKTLQASLEKKVPNSYSWVEKYLEGTRLLRHIRLLLLQSRSDWSPGGVILTVVCIAVALPLLTYLVTANPILTAAAFAFSFAPVLWLRIKRQRRIKDFESALPQALEMFARSLRAGHAIPVAIGVLAEEAPLAVRLDFAEVHRDQNYGLPIRDAFSSMLERVPSRDLRIFVTGLLIQKDTGGNLPDVMDRIVAVIRDRVRIQGEVRTHTAQGRLTGWILCLLPVGLMLVINAMSPGYSRILFTDPMGRKLLYTGVVLLCLGVFTIRQIIRGIEV</sequence>
<dbReference type="Proteomes" id="UP000182427">
    <property type="component" value="Chromosome I"/>
</dbReference>
<dbReference type="RefSeq" id="WP_083346236.1">
    <property type="nucleotide sequence ID" value="NZ_LT629690.1"/>
</dbReference>
<feature type="transmembrane region" description="Helical" evidence="6">
    <location>
        <begin position="296"/>
        <end position="315"/>
    </location>
</feature>
<dbReference type="InterPro" id="IPR042094">
    <property type="entry name" value="T2SS_GspF_sf"/>
</dbReference>
<organism evidence="8 9">
    <name type="scientific">Terriglobus roseus</name>
    <dbReference type="NCBI Taxonomy" id="392734"/>
    <lineage>
        <taxon>Bacteria</taxon>
        <taxon>Pseudomonadati</taxon>
        <taxon>Acidobacteriota</taxon>
        <taxon>Terriglobia</taxon>
        <taxon>Terriglobales</taxon>
        <taxon>Acidobacteriaceae</taxon>
        <taxon>Terriglobus</taxon>
    </lineage>
</organism>
<keyword evidence="5 6" id="KW-0472">Membrane</keyword>
<dbReference type="Gene3D" id="1.20.81.30">
    <property type="entry name" value="Type II secretion system (T2SS), domain F"/>
    <property type="match status" value="1"/>
</dbReference>
<accession>A0A1G7PBB6</accession>
<reference evidence="8 9" key="1">
    <citation type="submission" date="2016-10" db="EMBL/GenBank/DDBJ databases">
        <authorList>
            <person name="de Groot N.N."/>
        </authorList>
    </citation>
    <scope>NUCLEOTIDE SEQUENCE [LARGE SCALE GENOMIC DNA]</scope>
    <source>
        <strain evidence="8 9">GAS232</strain>
    </source>
</reference>
<comment type="subcellular location">
    <subcellularLocation>
        <location evidence="1">Cell membrane</location>
        <topology evidence="1">Multi-pass membrane protein</topology>
    </subcellularLocation>
</comment>
<dbReference type="PANTHER" id="PTHR35007">
    <property type="entry name" value="INTEGRAL MEMBRANE PROTEIN-RELATED"/>
    <property type="match status" value="1"/>
</dbReference>
<dbReference type="PANTHER" id="PTHR35007:SF1">
    <property type="entry name" value="PILUS ASSEMBLY PROTEIN"/>
    <property type="match status" value="1"/>
</dbReference>
<keyword evidence="4 6" id="KW-1133">Transmembrane helix</keyword>
<evidence type="ECO:0000256" key="4">
    <source>
        <dbReference type="ARBA" id="ARBA00022989"/>
    </source>
</evidence>
<dbReference type="OrthoDB" id="9803381at2"/>
<dbReference type="AlphaFoldDB" id="A0A1G7PBB6"/>
<dbReference type="Pfam" id="PF00482">
    <property type="entry name" value="T2SSF"/>
    <property type="match status" value="1"/>
</dbReference>
<keyword evidence="9" id="KW-1185">Reference proteome</keyword>
<evidence type="ECO:0000256" key="5">
    <source>
        <dbReference type="ARBA" id="ARBA00023136"/>
    </source>
</evidence>
<protein>
    <submittedName>
        <fullName evidence="8">Tight adherence protein B</fullName>
    </submittedName>
</protein>
<feature type="domain" description="Type II secretion system protein GspF" evidence="7">
    <location>
        <begin position="152"/>
        <end position="276"/>
    </location>
</feature>
<proteinExistence type="predicted"/>
<feature type="transmembrane region" description="Helical" evidence="6">
    <location>
        <begin position="260"/>
        <end position="276"/>
    </location>
</feature>